<feature type="transmembrane region" description="Helical" evidence="1">
    <location>
        <begin position="119"/>
        <end position="141"/>
    </location>
</feature>
<evidence type="ECO:0000256" key="1">
    <source>
        <dbReference type="SAM" id="Phobius"/>
    </source>
</evidence>
<keyword evidence="1" id="KW-1133">Transmembrane helix</keyword>
<dbReference type="STRING" id="592028.GCWU000321_01166"/>
<feature type="transmembrane region" description="Helical" evidence="1">
    <location>
        <begin position="6"/>
        <end position="26"/>
    </location>
</feature>
<protein>
    <submittedName>
        <fullName evidence="2">Uncharacterized protein</fullName>
    </submittedName>
</protein>
<feature type="transmembrane region" description="Helical" evidence="1">
    <location>
        <begin position="55"/>
        <end position="74"/>
    </location>
</feature>
<name>C9LNP3_9FIRM</name>
<comment type="caution">
    <text evidence="2">The sequence shown here is derived from an EMBL/GenBank/DDBJ whole genome shotgun (WGS) entry which is preliminary data.</text>
</comment>
<dbReference type="EMBL" id="ACIM02000001">
    <property type="protein sequence ID" value="EEW97179.1"/>
    <property type="molecule type" value="Genomic_DNA"/>
</dbReference>
<evidence type="ECO:0000313" key="3">
    <source>
        <dbReference type="Proteomes" id="UP000004736"/>
    </source>
</evidence>
<dbReference type="OrthoDB" id="1082424at2"/>
<accession>C9LNP3</accession>
<dbReference type="Proteomes" id="UP000004736">
    <property type="component" value="Unassembled WGS sequence"/>
</dbReference>
<organism evidence="2 3">
    <name type="scientific">Dialister invisus DSM 15470</name>
    <dbReference type="NCBI Taxonomy" id="592028"/>
    <lineage>
        <taxon>Bacteria</taxon>
        <taxon>Bacillati</taxon>
        <taxon>Bacillota</taxon>
        <taxon>Negativicutes</taxon>
        <taxon>Veillonellales</taxon>
        <taxon>Veillonellaceae</taxon>
        <taxon>Dialister</taxon>
    </lineage>
</organism>
<sequence>MMGGMFVGMLLLHLVIFILIVLLWIYRKPLAESAARDKAMADRERKKNPQLKNRPYAWVVMISSTAVLALDMYFDMPSVGVPGLIWKGLLAGPSLTVAVTSFMWVVLAGPQRIRQYVKYAFSAGMFVLFGIMSFTDCFGGVEDVFSGTVTKDMALSHVMYEKTWARGAGLYSQFLPAQAAGRFDLMMDGGDEYVHFHIARRDREVLASMMEGLTVRGKTIRIEDLIPAVEEGRKSFAMYDGGQIGGGKDVMYRITYYPHTKILVSAERIP</sequence>
<keyword evidence="3" id="KW-1185">Reference proteome</keyword>
<gene>
    <name evidence="2" type="ORF">GCWU000321_01166</name>
</gene>
<keyword evidence="1" id="KW-0812">Transmembrane</keyword>
<evidence type="ECO:0000313" key="2">
    <source>
        <dbReference type="EMBL" id="EEW97179.1"/>
    </source>
</evidence>
<reference evidence="2" key="1">
    <citation type="submission" date="2009-09" db="EMBL/GenBank/DDBJ databases">
        <authorList>
            <person name="Weinstock G."/>
            <person name="Sodergren E."/>
            <person name="Clifton S."/>
            <person name="Fulton L."/>
            <person name="Fulton B."/>
            <person name="Courtney L."/>
            <person name="Fronick C."/>
            <person name="Harrison M."/>
            <person name="Strong C."/>
            <person name="Farmer C."/>
            <person name="Delahaunty K."/>
            <person name="Markovic C."/>
            <person name="Hall O."/>
            <person name="Minx P."/>
            <person name="Tomlinson C."/>
            <person name="Mitreva M."/>
            <person name="Nelson J."/>
            <person name="Hou S."/>
            <person name="Wollam A."/>
            <person name="Pepin K.H."/>
            <person name="Johnson M."/>
            <person name="Bhonagiri V."/>
            <person name="Nash W.E."/>
            <person name="Warren W."/>
            <person name="Chinwalla A."/>
            <person name="Mardis E.R."/>
            <person name="Wilson R.K."/>
        </authorList>
    </citation>
    <scope>NUCLEOTIDE SEQUENCE [LARGE SCALE GENOMIC DNA]</scope>
    <source>
        <strain evidence="2">DSM 15470</strain>
    </source>
</reference>
<keyword evidence="1" id="KW-0472">Membrane</keyword>
<feature type="transmembrane region" description="Helical" evidence="1">
    <location>
        <begin position="86"/>
        <end position="107"/>
    </location>
</feature>
<proteinExistence type="predicted"/>
<dbReference type="RefSeq" id="WP_007070112.1">
    <property type="nucleotide sequence ID" value="NZ_GG698602.1"/>
</dbReference>
<dbReference type="HOGENOM" id="CLU_1026032_0_0_9"/>
<dbReference type="AlphaFoldDB" id="C9LNP3"/>
<dbReference type="eggNOG" id="ENOG5033MM7">
    <property type="taxonomic scope" value="Bacteria"/>
</dbReference>
<dbReference type="GeneID" id="78277817"/>